<evidence type="ECO:0000313" key="1">
    <source>
        <dbReference type="EMBL" id="EYC05927.1"/>
    </source>
</evidence>
<dbReference type="PANTHER" id="PTHR37984:SF5">
    <property type="entry name" value="PROTEIN NYNRIN-LIKE"/>
    <property type="match status" value="1"/>
</dbReference>
<name>A0A016TTE8_9BILA</name>
<dbReference type="SUPFAM" id="SSF56672">
    <property type="entry name" value="DNA/RNA polymerases"/>
    <property type="match status" value="1"/>
</dbReference>
<evidence type="ECO:0008006" key="3">
    <source>
        <dbReference type="Google" id="ProtNLM"/>
    </source>
</evidence>
<protein>
    <recommendedName>
        <fullName evidence="3">Reverse transcriptase domain-containing protein</fullName>
    </recommendedName>
</protein>
<dbReference type="AlphaFoldDB" id="A0A016TTE8"/>
<comment type="caution">
    <text evidence="1">The sequence shown here is derived from an EMBL/GenBank/DDBJ whole genome shotgun (WGS) entry which is preliminary data.</text>
</comment>
<dbReference type="InterPro" id="IPR050951">
    <property type="entry name" value="Retrovirus_Pol_polyprotein"/>
</dbReference>
<organism evidence="1 2">
    <name type="scientific">Ancylostoma ceylanicum</name>
    <dbReference type="NCBI Taxonomy" id="53326"/>
    <lineage>
        <taxon>Eukaryota</taxon>
        <taxon>Metazoa</taxon>
        <taxon>Ecdysozoa</taxon>
        <taxon>Nematoda</taxon>
        <taxon>Chromadorea</taxon>
        <taxon>Rhabditida</taxon>
        <taxon>Rhabditina</taxon>
        <taxon>Rhabditomorpha</taxon>
        <taxon>Strongyloidea</taxon>
        <taxon>Ancylostomatidae</taxon>
        <taxon>Ancylostomatinae</taxon>
        <taxon>Ancylostoma</taxon>
    </lineage>
</organism>
<dbReference type="PANTHER" id="PTHR37984">
    <property type="entry name" value="PROTEIN CBG26694"/>
    <property type="match status" value="1"/>
</dbReference>
<proteinExistence type="predicted"/>
<reference evidence="2" key="1">
    <citation type="journal article" date="2015" name="Nat. Genet.">
        <title>The genome and transcriptome of the zoonotic hookworm Ancylostoma ceylanicum identify infection-specific gene families.</title>
        <authorList>
            <person name="Schwarz E.M."/>
            <person name="Hu Y."/>
            <person name="Antoshechkin I."/>
            <person name="Miller M.M."/>
            <person name="Sternberg P.W."/>
            <person name="Aroian R.V."/>
        </authorList>
    </citation>
    <scope>NUCLEOTIDE SEQUENCE</scope>
    <source>
        <strain evidence="2">HY135</strain>
    </source>
</reference>
<dbReference type="Gene3D" id="3.10.10.10">
    <property type="entry name" value="HIV Type 1 Reverse Transcriptase, subunit A, domain 1"/>
    <property type="match status" value="1"/>
</dbReference>
<dbReference type="InterPro" id="IPR043502">
    <property type="entry name" value="DNA/RNA_pol_sf"/>
</dbReference>
<sequence length="162" mass="18464">MQLQHRRTRRKRKLPCSRHHVTVRSRLDCQERATLPTPHRRSNLQHIRLHAQHPTNITNEAATEAVYHSVRARTGTLRQIEGTSHTQAECKARLPESPTRPVCCSRISQEIDRLVAADVLSPIDHSDWAPPIVVIQKKNGSIRLCADYERRIRATPAPTSNA</sequence>
<gene>
    <name evidence="1" type="primary">Acey_s0079.g1260</name>
    <name evidence="1" type="ORF">Y032_0079g1260</name>
</gene>
<dbReference type="EMBL" id="JARK01001415">
    <property type="protein sequence ID" value="EYC05927.1"/>
    <property type="molecule type" value="Genomic_DNA"/>
</dbReference>
<dbReference type="STRING" id="53326.A0A016TTE8"/>
<evidence type="ECO:0000313" key="2">
    <source>
        <dbReference type="Proteomes" id="UP000024635"/>
    </source>
</evidence>
<accession>A0A016TTE8</accession>
<keyword evidence="2" id="KW-1185">Reference proteome</keyword>
<dbReference type="Proteomes" id="UP000024635">
    <property type="component" value="Unassembled WGS sequence"/>
</dbReference>